<protein>
    <submittedName>
        <fullName evidence="2">Uncharacterized protein</fullName>
    </submittedName>
</protein>
<feature type="non-terminal residue" evidence="2">
    <location>
        <position position="1"/>
    </location>
</feature>
<keyword evidence="3" id="KW-1185">Reference proteome</keyword>
<accession>A0A392VBT9</accession>
<organism evidence="2 3">
    <name type="scientific">Trifolium medium</name>
    <dbReference type="NCBI Taxonomy" id="97028"/>
    <lineage>
        <taxon>Eukaryota</taxon>
        <taxon>Viridiplantae</taxon>
        <taxon>Streptophyta</taxon>
        <taxon>Embryophyta</taxon>
        <taxon>Tracheophyta</taxon>
        <taxon>Spermatophyta</taxon>
        <taxon>Magnoliopsida</taxon>
        <taxon>eudicotyledons</taxon>
        <taxon>Gunneridae</taxon>
        <taxon>Pentapetalae</taxon>
        <taxon>rosids</taxon>
        <taxon>fabids</taxon>
        <taxon>Fabales</taxon>
        <taxon>Fabaceae</taxon>
        <taxon>Papilionoideae</taxon>
        <taxon>50 kb inversion clade</taxon>
        <taxon>NPAAA clade</taxon>
        <taxon>Hologalegina</taxon>
        <taxon>IRL clade</taxon>
        <taxon>Trifolieae</taxon>
        <taxon>Trifolium</taxon>
    </lineage>
</organism>
<evidence type="ECO:0000313" key="2">
    <source>
        <dbReference type="EMBL" id="MCI84709.1"/>
    </source>
</evidence>
<feature type="region of interest" description="Disordered" evidence="1">
    <location>
        <begin position="1"/>
        <end position="47"/>
    </location>
</feature>
<name>A0A392VBT9_9FABA</name>
<sequence length="47" mass="5462">VHELEQEMEQGWHQYHGVAYPGDIEDGELADSEDDSEDDEREILSEE</sequence>
<evidence type="ECO:0000313" key="3">
    <source>
        <dbReference type="Proteomes" id="UP000265520"/>
    </source>
</evidence>
<feature type="compositionally biased region" description="Acidic residues" evidence="1">
    <location>
        <begin position="23"/>
        <end position="41"/>
    </location>
</feature>
<evidence type="ECO:0000256" key="1">
    <source>
        <dbReference type="SAM" id="MobiDB-lite"/>
    </source>
</evidence>
<dbReference type="Proteomes" id="UP000265520">
    <property type="component" value="Unassembled WGS sequence"/>
</dbReference>
<feature type="non-terminal residue" evidence="2">
    <location>
        <position position="47"/>
    </location>
</feature>
<dbReference type="AlphaFoldDB" id="A0A392VBT9"/>
<reference evidence="2 3" key="1">
    <citation type="journal article" date="2018" name="Front. Plant Sci.">
        <title>Red Clover (Trifolium pratense) and Zigzag Clover (T. medium) - A Picture of Genomic Similarities and Differences.</title>
        <authorList>
            <person name="Dluhosova J."/>
            <person name="Istvanek J."/>
            <person name="Nedelnik J."/>
            <person name="Repkova J."/>
        </authorList>
    </citation>
    <scope>NUCLEOTIDE SEQUENCE [LARGE SCALE GENOMIC DNA]</scope>
    <source>
        <strain evidence="3">cv. 10/8</strain>
        <tissue evidence="2">Leaf</tissue>
    </source>
</reference>
<comment type="caution">
    <text evidence="2">The sequence shown here is derived from an EMBL/GenBank/DDBJ whole genome shotgun (WGS) entry which is preliminary data.</text>
</comment>
<proteinExistence type="predicted"/>
<dbReference type="EMBL" id="LXQA011097330">
    <property type="protein sequence ID" value="MCI84709.1"/>
    <property type="molecule type" value="Genomic_DNA"/>
</dbReference>